<feature type="compositionally biased region" description="Low complexity" evidence="1">
    <location>
        <begin position="139"/>
        <end position="149"/>
    </location>
</feature>
<feature type="region of interest" description="Disordered" evidence="1">
    <location>
        <begin position="25"/>
        <end position="102"/>
    </location>
</feature>
<organism evidence="2 3">
    <name type="scientific">Sphaeroforma arctica JP610</name>
    <dbReference type="NCBI Taxonomy" id="667725"/>
    <lineage>
        <taxon>Eukaryota</taxon>
        <taxon>Ichthyosporea</taxon>
        <taxon>Ichthyophonida</taxon>
        <taxon>Sphaeroforma</taxon>
    </lineage>
</organism>
<dbReference type="GeneID" id="25905085"/>
<proteinExistence type="predicted"/>
<feature type="compositionally biased region" description="Polar residues" evidence="1">
    <location>
        <begin position="25"/>
        <end position="42"/>
    </location>
</feature>
<dbReference type="RefSeq" id="XP_014157054.1">
    <property type="nucleotide sequence ID" value="XM_014301579.1"/>
</dbReference>
<keyword evidence="3" id="KW-1185">Reference proteome</keyword>
<protein>
    <submittedName>
        <fullName evidence="2">Uncharacterized protein</fullName>
    </submittedName>
</protein>
<accession>A0A0L0G1Z5</accession>
<dbReference type="EMBL" id="KQ241859">
    <property type="protein sequence ID" value="KNC83152.1"/>
    <property type="molecule type" value="Genomic_DNA"/>
</dbReference>
<name>A0A0L0G1Z5_9EUKA</name>
<reference evidence="2 3" key="1">
    <citation type="submission" date="2011-02" db="EMBL/GenBank/DDBJ databases">
        <title>The Genome Sequence of Sphaeroforma arctica JP610.</title>
        <authorList>
            <consortium name="The Broad Institute Genome Sequencing Platform"/>
            <person name="Russ C."/>
            <person name="Cuomo C."/>
            <person name="Young S.K."/>
            <person name="Zeng Q."/>
            <person name="Gargeya S."/>
            <person name="Alvarado L."/>
            <person name="Berlin A."/>
            <person name="Chapman S.B."/>
            <person name="Chen Z."/>
            <person name="Freedman E."/>
            <person name="Gellesch M."/>
            <person name="Goldberg J."/>
            <person name="Griggs A."/>
            <person name="Gujja S."/>
            <person name="Heilman E."/>
            <person name="Heiman D."/>
            <person name="Howarth C."/>
            <person name="Mehta T."/>
            <person name="Neiman D."/>
            <person name="Pearson M."/>
            <person name="Roberts A."/>
            <person name="Saif S."/>
            <person name="Shea T."/>
            <person name="Shenoy N."/>
            <person name="Sisk P."/>
            <person name="Stolte C."/>
            <person name="Sykes S."/>
            <person name="White J."/>
            <person name="Yandava C."/>
            <person name="Burger G."/>
            <person name="Gray M.W."/>
            <person name="Holland P.W.H."/>
            <person name="King N."/>
            <person name="Lang F.B.F."/>
            <person name="Roger A.J."/>
            <person name="Ruiz-Trillo I."/>
            <person name="Haas B."/>
            <person name="Nusbaum C."/>
            <person name="Birren B."/>
        </authorList>
    </citation>
    <scope>NUCLEOTIDE SEQUENCE [LARGE SCALE GENOMIC DNA]</scope>
    <source>
        <strain evidence="2 3">JP610</strain>
    </source>
</reference>
<evidence type="ECO:0000313" key="3">
    <source>
        <dbReference type="Proteomes" id="UP000054560"/>
    </source>
</evidence>
<feature type="region of interest" description="Disordered" evidence="1">
    <location>
        <begin position="116"/>
        <end position="173"/>
    </location>
</feature>
<evidence type="ECO:0000313" key="2">
    <source>
        <dbReference type="EMBL" id="KNC83152.1"/>
    </source>
</evidence>
<dbReference type="AlphaFoldDB" id="A0A0L0G1Z5"/>
<evidence type="ECO:0000256" key="1">
    <source>
        <dbReference type="SAM" id="MobiDB-lite"/>
    </source>
</evidence>
<gene>
    <name evidence="2" type="ORF">SARC_04581</name>
</gene>
<sequence length="173" mass="18724">MDAHKYNGLQRLRKFSVSMFKGWAGTNNTERVNTPPQISSPDQRWRHNAHPQPNTPSGTHLGISNVPHAQQPAAGSRSVPVSPETPRRTNEIGLGDPLQRNELVAKPSNMLASLRGKKVSSKHPNDAHMSGVDRLSKHTLLSATSSATTFGPRELPEGSVSKTRPALLPSGGY</sequence>
<dbReference type="Proteomes" id="UP000054560">
    <property type="component" value="Unassembled WGS sequence"/>
</dbReference>